<evidence type="ECO:0000313" key="1">
    <source>
        <dbReference type="EMBL" id="KAG5179322.1"/>
    </source>
</evidence>
<dbReference type="Proteomes" id="UP000664859">
    <property type="component" value="Unassembled WGS sequence"/>
</dbReference>
<proteinExistence type="predicted"/>
<reference evidence="1" key="1">
    <citation type="submission" date="2021-02" db="EMBL/GenBank/DDBJ databases">
        <title>First Annotated Genome of the Yellow-green Alga Tribonema minus.</title>
        <authorList>
            <person name="Mahan K.M."/>
        </authorList>
    </citation>
    <scope>NUCLEOTIDE SEQUENCE</scope>
    <source>
        <strain evidence="1">UTEX B ZZ1240</strain>
    </source>
</reference>
<sequence>MKGEAVGRKLLPACREDGTAGAAGAAALRRAADACAALNGAFSAVERAASGAAPASAAAVAAFWSAAAAHVAIGGATAEAMPAAAGAAPAGTAVAAVRRRPPAPLS</sequence>
<accession>A0A836CBE6</accession>
<name>A0A836CBE6_9STRA</name>
<organism evidence="1 2">
    <name type="scientific">Tribonema minus</name>
    <dbReference type="NCBI Taxonomy" id="303371"/>
    <lineage>
        <taxon>Eukaryota</taxon>
        <taxon>Sar</taxon>
        <taxon>Stramenopiles</taxon>
        <taxon>Ochrophyta</taxon>
        <taxon>PX clade</taxon>
        <taxon>Xanthophyceae</taxon>
        <taxon>Tribonematales</taxon>
        <taxon>Tribonemataceae</taxon>
        <taxon>Tribonema</taxon>
    </lineage>
</organism>
<protein>
    <submittedName>
        <fullName evidence="1">Uncharacterized protein</fullName>
    </submittedName>
</protein>
<evidence type="ECO:0000313" key="2">
    <source>
        <dbReference type="Proteomes" id="UP000664859"/>
    </source>
</evidence>
<dbReference type="AlphaFoldDB" id="A0A836CBE6"/>
<comment type="caution">
    <text evidence="1">The sequence shown here is derived from an EMBL/GenBank/DDBJ whole genome shotgun (WGS) entry which is preliminary data.</text>
</comment>
<dbReference type="EMBL" id="JAFCMP010000479">
    <property type="protein sequence ID" value="KAG5179322.1"/>
    <property type="molecule type" value="Genomic_DNA"/>
</dbReference>
<keyword evidence="2" id="KW-1185">Reference proteome</keyword>
<gene>
    <name evidence="1" type="ORF">JKP88DRAFT_280435</name>
</gene>